<dbReference type="Proteomes" id="UP001152173">
    <property type="component" value="Unassembled WGS sequence"/>
</dbReference>
<keyword evidence="3" id="KW-1185">Reference proteome</keyword>
<dbReference type="AlphaFoldDB" id="A0A9X3RDJ6"/>
<comment type="caution">
    <text evidence="2">The sequence shown here is derived from an EMBL/GenBank/DDBJ whole genome shotgun (WGS) entry which is preliminary data.</text>
</comment>
<dbReference type="SUPFAM" id="SSF53300">
    <property type="entry name" value="vWA-like"/>
    <property type="match status" value="1"/>
</dbReference>
<evidence type="ECO:0000313" key="3">
    <source>
        <dbReference type="Proteomes" id="UP001152173"/>
    </source>
</evidence>
<dbReference type="EMBL" id="JAMKBJ010000003">
    <property type="protein sequence ID" value="MCZ8536477.1"/>
    <property type="molecule type" value="Genomic_DNA"/>
</dbReference>
<protein>
    <submittedName>
        <fullName evidence="2">DUF58 domain-containing protein</fullName>
    </submittedName>
</protein>
<dbReference type="InterPro" id="IPR036465">
    <property type="entry name" value="vWFA_dom_sf"/>
</dbReference>
<evidence type="ECO:0000313" key="2">
    <source>
        <dbReference type="EMBL" id="MCZ8536477.1"/>
    </source>
</evidence>
<evidence type="ECO:0000259" key="1">
    <source>
        <dbReference type="Pfam" id="PF01882"/>
    </source>
</evidence>
<organism evidence="2 3">
    <name type="scientific">Paenisporosarcina quisquiliarum</name>
    <dbReference type="NCBI Taxonomy" id="365346"/>
    <lineage>
        <taxon>Bacteria</taxon>
        <taxon>Bacillati</taxon>
        <taxon>Bacillota</taxon>
        <taxon>Bacilli</taxon>
        <taxon>Bacillales</taxon>
        <taxon>Caryophanaceae</taxon>
        <taxon>Paenisporosarcina</taxon>
    </lineage>
</organism>
<dbReference type="PANTHER" id="PTHR33608">
    <property type="entry name" value="BLL2464 PROTEIN"/>
    <property type="match status" value="1"/>
</dbReference>
<feature type="domain" description="DUF58" evidence="1">
    <location>
        <begin position="47"/>
        <end position="252"/>
    </location>
</feature>
<dbReference type="Pfam" id="PF01882">
    <property type="entry name" value="DUF58"/>
    <property type="match status" value="1"/>
</dbReference>
<name>A0A9X3RDJ6_9BACL</name>
<dbReference type="RefSeq" id="WP_269925578.1">
    <property type="nucleotide sequence ID" value="NZ_JAMKBJ010000003.1"/>
</dbReference>
<accession>A0A9X3RDJ6</accession>
<proteinExistence type="predicted"/>
<reference evidence="2" key="1">
    <citation type="submission" date="2022-05" db="EMBL/GenBank/DDBJ databases">
        <authorList>
            <person name="Colautti A."/>
            <person name="Iacumin L."/>
        </authorList>
    </citation>
    <scope>NUCLEOTIDE SEQUENCE</scope>
    <source>
        <strain evidence="2">SK 55</strain>
    </source>
</reference>
<sequence>MKKDSILPEDWSSKIGRLQISTKSKLRGQHKGSHRSMRFGSSLDFSDFREYHPGDDVRQIDWNVFARTNKYFIKRFLDEQEMRVHILLDSTKSMQEEKKWLLAKQLTISLGHLVLGRDDRLSFATPTEEKLAPFRRKGAVYRKAFSSYITNLSEPNMNTSFTNHAAQYSAKDCTVLFIITDGLEPIADWERCLRSMPRFSQDIRLIIIQSSDEVAPQFSGDLQLVDCETNDRLNVTVSSRIVEDYEKKRHQHFQELDILCRRFGIHTLKVETRDDISHILFHQMIRSNWIN</sequence>
<dbReference type="InterPro" id="IPR002881">
    <property type="entry name" value="DUF58"/>
</dbReference>
<dbReference type="PANTHER" id="PTHR33608:SF7">
    <property type="entry name" value="DUF58 DOMAIN-CONTAINING PROTEIN"/>
    <property type="match status" value="1"/>
</dbReference>
<gene>
    <name evidence="2" type="ORF">M9R32_04690</name>
</gene>